<gene>
    <name evidence="3" type="ORF">KP509_06G011100</name>
</gene>
<keyword evidence="4" id="KW-1185">Reference proteome</keyword>
<dbReference type="Proteomes" id="UP000825935">
    <property type="component" value="Chromosome 6"/>
</dbReference>
<feature type="chain" id="PRO_5035802037" description="Secreted protein" evidence="2">
    <location>
        <begin position="19"/>
        <end position="86"/>
    </location>
</feature>
<name>A0A8T2UE76_CERRI</name>
<evidence type="ECO:0008006" key="5">
    <source>
        <dbReference type="Google" id="ProtNLM"/>
    </source>
</evidence>
<evidence type="ECO:0000313" key="4">
    <source>
        <dbReference type="Proteomes" id="UP000825935"/>
    </source>
</evidence>
<accession>A0A8T2UE76</accession>
<protein>
    <recommendedName>
        <fullName evidence="5">Secreted protein</fullName>
    </recommendedName>
</protein>
<proteinExistence type="predicted"/>
<sequence>MKLICIFTLFITPQGAWKEAERGYNLLQTGYRILQLNIVSNKAPTESTLNSRMSSASESKRARDSSDDTYLYLYTIHYPPGSMERG</sequence>
<evidence type="ECO:0000313" key="3">
    <source>
        <dbReference type="EMBL" id="KAH7434317.1"/>
    </source>
</evidence>
<organism evidence="3 4">
    <name type="scientific">Ceratopteris richardii</name>
    <name type="common">Triangle waterfern</name>
    <dbReference type="NCBI Taxonomy" id="49495"/>
    <lineage>
        <taxon>Eukaryota</taxon>
        <taxon>Viridiplantae</taxon>
        <taxon>Streptophyta</taxon>
        <taxon>Embryophyta</taxon>
        <taxon>Tracheophyta</taxon>
        <taxon>Polypodiopsida</taxon>
        <taxon>Polypodiidae</taxon>
        <taxon>Polypodiales</taxon>
        <taxon>Pteridineae</taxon>
        <taxon>Pteridaceae</taxon>
        <taxon>Parkerioideae</taxon>
        <taxon>Ceratopteris</taxon>
    </lineage>
</organism>
<reference evidence="3" key="1">
    <citation type="submission" date="2021-08" db="EMBL/GenBank/DDBJ databases">
        <title>WGS assembly of Ceratopteris richardii.</title>
        <authorList>
            <person name="Marchant D.B."/>
            <person name="Chen G."/>
            <person name="Jenkins J."/>
            <person name="Shu S."/>
            <person name="Leebens-Mack J."/>
            <person name="Grimwood J."/>
            <person name="Schmutz J."/>
            <person name="Soltis P."/>
            <person name="Soltis D."/>
            <person name="Chen Z.-H."/>
        </authorList>
    </citation>
    <scope>NUCLEOTIDE SEQUENCE</scope>
    <source>
        <strain evidence="3">Whitten #5841</strain>
        <tissue evidence="3">Leaf</tissue>
    </source>
</reference>
<dbReference type="AlphaFoldDB" id="A0A8T2UE76"/>
<evidence type="ECO:0000256" key="1">
    <source>
        <dbReference type="SAM" id="MobiDB-lite"/>
    </source>
</evidence>
<keyword evidence="2" id="KW-0732">Signal</keyword>
<feature type="region of interest" description="Disordered" evidence="1">
    <location>
        <begin position="47"/>
        <end position="66"/>
    </location>
</feature>
<feature type="signal peptide" evidence="2">
    <location>
        <begin position="1"/>
        <end position="18"/>
    </location>
</feature>
<feature type="compositionally biased region" description="Polar residues" evidence="1">
    <location>
        <begin position="47"/>
        <end position="57"/>
    </location>
</feature>
<evidence type="ECO:0000256" key="2">
    <source>
        <dbReference type="SAM" id="SignalP"/>
    </source>
</evidence>
<dbReference type="EMBL" id="CM035411">
    <property type="protein sequence ID" value="KAH7434317.1"/>
    <property type="molecule type" value="Genomic_DNA"/>
</dbReference>
<comment type="caution">
    <text evidence="3">The sequence shown here is derived from an EMBL/GenBank/DDBJ whole genome shotgun (WGS) entry which is preliminary data.</text>
</comment>